<dbReference type="RefSeq" id="WP_172687101.1">
    <property type="nucleotide sequence ID" value="NZ_KM377238.1"/>
</dbReference>
<dbReference type="InterPro" id="IPR009987">
    <property type="entry name" value="IM_PilM"/>
</dbReference>
<dbReference type="EMBL" id="KM377238">
    <property type="protein sequence ID" value="AJM90966.1"/>
    <property type="molecule type" value="Genomic_DNA"/>
</dbReference>
<protein>
    <submittedName>
        <fullName evidence="1">PilM</fullName>
    </submittedName>
</protein>
<reference evidence="1" key="1">
    <citation type="journal article" date="2014" name="Front. Microbiol.">
        <title>Vertical transmission of highly similar bla CTX-M-1-harboring IncI1 plasmids in Escherichia coli with different MLST types in the poultry production pyramid.</title>
        <authorList>
            <person name="Zurfluh K."/>
            <person name="Wang J."/>
            <person name="Klumpp J."/>
            <person name="Nuesch-Inderbinen M."/>
            <person name="Fanning S."/>
            <person name="Stephan R."/>
        </authorList>
    </citation>
    <scope>NUCLEOTIDE SEQUENCE</scope>
    <source>
        <strain evidence="1">HV114</strain>
        <plasmid evidence="1">pHV114</plasmid>
    </source>
</reference>
<keyword evidence="1" id="KW-0614">Plasmid</keyword>
<organism evidence="1">
    <name type="scientific">Escherichia coli</name>
    <dbReference type="NCBI Taxonomy" id="562"/>
    <lineage>
        <taxon>Bacteria</taxon>
        <taxon>Pseudomonadati</taxon>
        <taxon>Pseudomonadota</taxon>
        <taxon>Gammaproteobacteria</taxon>
        <taxon>Enterobacterales</taxon>
        <taxon>Enterobacteriaceae</taxon>
        <taxon>Escherichia</taxon>
    </lineage>
</organism>
<evidence type="ECO:0000313" key="1">
    <source>
        <dbReference type="EMBL" id="AJM90966.1"/>
    </source>
</evidence>
<dbReference type="Pfam" id="PF07419">
    <property type="entry name" value="PilM"/>
    <property type="match status" value="1"/>
</dbReference>
<proteinExistence type="predicted"/>
<accession>A0A0C5BRM9</accession>
<geneLocation type="plasmid" evidence="1">
    <name>pHV114</name>
</geneLocation>
<dbReference type="Gene3D" id="3.30.450.360">
    <property type="match status" value="1"/>
</dbReference>
<name>A0A0C5BRM9_ECOLX</name>
<dbReference type="AlphaFoldDB" id="A0A0C5BRM9"/>
<sequence length="145" mass="15733">MGWLVMAVGLTILIITGSYQNQKMSETTNAQQYASASVWASQILMIANRINDIRYVSGQQDGVISSDKLALPVTPDSRIKHQLQQGRLWVWMPEQLGLVETLRSKSRGSALIGIFQNGQLTWLSGTATGLTPPAGITAGSVVYVN</sequence>